<name>A0AAF0W333_DAUCS</name>
<proteinExistence type="predicted"/>
<dbReference type="InterPro" id="IPR012340">
    <property type="entry name" value="NA-bd_OB-fold"/>
</dbReference>
<gene>
    <name evidence="1" type="ORF">DCAR_0101231</name>
</gene>
<evidence type="ECO:0008006" key="3">
    <source>
        <dbReference type="Google" id="ProtNLM"/>
    </source>
</evidence>
<organism evidence="1 2">
    <name type="scientific">Daucus carota subsp. sativus</name>
    <name type="common">Carrot</name>
    <dbReference type="NCBI Taxonomy" id="79200"/>
    <lineage>
        <taxon>Eukaryota</taxon>
        <taxon>Viridiplantae</taxon>
        <taxon>Streptophyta</taxon>
        <taxon>Embryophyta</taxon>
        <taxon>Tracheophyta</taxon>
        <taxon>Spermatophyta</taxon>
        <taxon>Magnoliopsida</taxon>
        <taxon>eudicotyledons</taxon>
        <taxon>Gunneridae</taxon>
        <taxon>Pentapetalae</taxon>
        <taxon>asterids</taxon>
        <taxon>campanulids</taxon>
        <taxon>Apiales</taxon>
        <taxon>Apiaceae</taxon>
        <taxon>Apioideae</taxon>
        <taxon>Scandiceae</taxon>
        <taxon>Daucinae</taxon>
        <taxon>Daucus</taxon>
        <taxon>Daucus sect. Daucus</taxon>
    </lineage>
</organism>
<protein>
    <recommendedName>
        <fullName evidence="3">DUF223 domain-containing protein</fullName>
    </recommendedName>
</protein>
<dbReference type="Gene3D" id="2.40.50.140">
    <property type="entry name" value="Nucleic acid-binding proteins"/>
    <property type="match status" value="1"/>
</dbReference>
<dbReference type="AlphaFoldDB" id="A0AAF0W333"/>
<keyword evidence="2" id="KW-1185">Reference proteome</keyword>
<reference evidence="1" key="2">
    <citation type="submission" date="2022-03" db="EMBL/GenBank/DDBJ databases">
        <title>Draft title - Genomic analysis of global carrot germplasm unveils the trajectory of domestication and the origin of high carotenoid orange carrot.</title>
        <authorList>
            <person name="Iorizzo M."/>
            <person name="Ellison S."/>
            <person name="Senalik D."/>
            <person name="Macko-Podgorni A."/>
            <person name="Grzebelus D."/>
            <person name="Bostan H."/>
            <person name="Rolling W."/>
            <person name="Curaba J."/>
            <person name="Simon P."/>
        </authorList>
    </citation>
    <scope>NUCLEOTIDE SEQUENCE</scope>
    <source>
        <tissue evidence="1">Leaf</tissue>
    </source>
</reference>
<accession>A0AAF0W333</accession>
<dbReference type="Proteomes" id="UP000077755">
    <property type="component" value="Chromosome 1"/>
</dbReference>
<reference evidence="1" key="1">
    <citation type="journal article" date="2016" name="Nat. Genet.">
        <title>A high-quality carrot genome assembly provides new insights into carotenoid accumulation and asterid genome evolution.</title>
        <authorList>
            <person name="Iorizzo M."/>
            <person name="Ellison S."/>
            <person name="Senalik D."/>
            <person name="Zeng P."/>
            <person name="Satapoomin P."/>
            <person name="Huang J."/>
            <person name="Bowman M."/>
            <person name="Iovene M."/>
            <person name="Sanseverino W."/>
            <person name="Cavagnaro P."/>
            <person name="Yildiz M."/>
            <person name="Macko-Podgorni A."/>
            <person name="Moranska E."/>
            <person name="Grzebelus E."/>
            <person name="Grzebelus D."/>
            <person name="Ashrafi H."/>
            <person name="Zheng Z."/>
            <person name="Cheng S."/>
            <person name="Spooner D."/>
            <person name="Van Deynze A."/>
            <person name="Simon P."/>
        </authorList>
    </citation>
    <scope>NUCLEOTIDE SEQUENCE</scope>
    <source>
        <tissue evidence="1">Leaf</tissue>
    </source>
</reference>
<evidence type="ECO:0000313" key="2">
    <source>
        <dbReference type="Proteomes" id="UP000077755"/>
    </source>
</evidence>
<evidence type="ECO:0000313" key="1">
    <source>
        <dbReference type="EMBL" id="WOG82071.1"/>
    </source>
</evidence>
<sequence length="73" mass="8457">MSGPGKYDSLDSLDDSKYEWKIRVRVIRIWDSYSNKGQKEFKGRNMLLLDDKACVIKHINCVDVPNRCTSCSE</sequence>
<dbReference type="EMBL" id="CP093343">
    <property type="protein sequence ID" value="WOG82071.1"/>
    <property type="molecule type" value="Genomic_DNA"/>
</dbReference>